<dbReference type="SUPFAM" id="SSF48371">
    <property type="entry name" value="ARM repeat"/>
    <property type="match status" value="1"/>
</dbReference>
<evidence type="ECO:0000256" key="4">
    <source>
        <dbReference type="ARBA" id="ARBA00022490"/>
    </source>
</evidence>
<dbReference type="FunFam" id="1.25.10.10:FF:000105">
    <property type="entry name" value="Exportin for tRNA"/>
    <property type="match status" value="1"/>
</dbReference>
<sequence>MVRCPVQRKEAVPCTAEYTMTLHGRRDGADLDLHLFPYCSLVGNCERAQEGVAGGASCAGLSRKMDAQMLHGLWAPDNHQQHTQALEYLQQLRESNDGWQMCGATLSTGGSQLDEKVKFVCLQVLEHYSRTGYLSATPEEQSLFRQQLSQWMTALCMQTEPEKVYIQNKTAQLLSLVFVVDYPARWPSFIADLLSMLQLGPQAVNLYLKILLAIDAEVVDREIMHSQAETERNTRIKDTMREHCVVDLTNSWYDILVKYEKTNAELVCQCHDVIGAYIAWIDISLIANDRFVCKLVDHLKEPLLREAAADCIHEIITKGMDPVTKAQLIESFVTVLDQAGVLKPVDDDDSDFLVKLARLINGIGVQLILAWQKLDKKDAEKREMVRYAIENKVTLLLTFMASDYDDISAAVFDFARDYIQLIKQIGCITDVERGLLENMLYVVIAKTKYDESYNFEQAGEDEAMFDEYRKKLKVVFDNLAALIPELVLKVSKDYVITTLNRWQGSSYEDVEAAVSLLYSLGEALPASHGNHFSGPCQVGDPDLHQGHVSQVKTSTMQEMMRLLVTSGVSGHSHPAVSLQYFECVARYEKFFACEPQYIPGMLTAFLDVRGMRNRSPRVRSRTSYLFSRIVRCLKSHIINYTEDILGQLSELLVMAPPDNGQITPLLTNDDQLYVFEAAAMLIVSGSAEPQRKEMMMRNLLSPVFSKVTLLAERLAQEQDPIRQMNIAKSICHATSVTARTSKAFSNQNSMQDCGCVQLYLDAMQLFISCLNVGVEREMVGSGVRQLMHRLVVCLDGRSLMPLLPPASQALLHTPSPTILTEYLPLINQTITKFQKEISPFLQSIFVPLVSAIFSALSEPIEENDEEERRTRRLLQRNYYLFLTTIVSNNLLDVMASLDSNIFNQVLMSVVQGAVEFPDPVAQKNCFVILRRLTEAWGDKDTGPPGFLEFLYTQVVPACFLAPLKTTFDLNDAQTILALHESVMCLQSIYKKRGEELISYLRSEYLPKMELSPDLISEYCQALTSDAKFFRNYSKLFFQRAKS</sequence>
<dbReference type="Gene3D" id="1.25.10.10">
    <property type="entry name" value="Leucine-rich Repeat Variant"/>
    <property type="match status" value="1"/>
</dbReference>
<keyword evidence="6 10" id="KW-0694">RNA-binding</keyword>
<reference evidence="13 14" key="2">
    <citation type="submission" date="2019-01" db="EMBL/GenBank/DDBJ databases">
        <title>The decoding of complex shrimp genome reveals the adaptation for benthos swimmer, frequently molting mechanism and breeding impact on genome.</title>
        <authorList>
            <person name="Sun Y."/>
            <person name="Gao Y."/>
            <person name="Yu Y."/>
        </authorList>
    </citation>
    <scope>NUCLEOTIDE SEQUENCE [LARGE SCALE GENOMIC DNA]</scope>
    <source>
        <tissue evidence="13">Muscle</tissue>
    </source>
</reference>
<keyword evidence="4 10" id="KW-0963">Cytoplasm</keyword>
<evidence type="ECO:0000256" key="7">
    <source>
        <dbReference type="ARBA" id="ARBA00023242"/>
    </source>
</evidence>
<feature type="domain" description="Exportin-T C-terminal" evidence="12">
    <location>
        <begin position="382"/>
        <end position="1040"/>
    </location>
</feature>
<evidence type="ECO:0000256" key="9">
    <source>
        <dbReference type="ARBA" id="ARBA00032199"/>
    </source>
</evidence>
<dbReference type="OrthoDB" id="26399at2759"/>
<keyword evidence="7 10" id="KW-0539">Nucleus</keyword>
<evidence type="ECO:0000313" key="13">
    <source>
        <dbReference type="EMBL" id="ROT69688.1"/>
    </source>
</evidence>
<dbReference type="PANTHER" id="PTHR15952:SF11">
    <property type="entry name" value="EXPORTIN-T"/>
    <property type="match status" value="1"/>
</dbReference>
<gene>
    <name evidence="13" type="ORF">C7M84_012095</name>
</gene>
<dbReference type="InterPro" id="IPR045546">
    <property type="entry name" value="Exportin-T_C"/>
</dbReference>
<comment type="subcellular location">
    <subcellularLocation>
        <location evidence="1 10">Cytoplasm</location>
    </subcellularLocation>
    <subcellularLocation>
        <location evidence="10">Nucleus</location>
    </subcellularLocation>
    <text evidence="10">Shuttles between the nucleus and the cytoplasm.</text>
</comment>
<evidence type="ECO:0000256" key="5">
    <source>
        <dbReference type="ARBA" id="ARBA00022555"/>
    </source>
</evidence>
<evidence type="ECO:0000256" key="10">
    <source>
        <dbReference type="RuleBase" id="RU366037"/>
    </source>
</evidence>
<evidence type="ECO:0000256" key="6">
    <source>
        <dbReference type="ARBA" id="ARBA00022884"/>
    </source>
</evidence>
<name>A0A3R7M236_PENVA</name>
<evidence type="ECO:0000256" key="1">
    <source>
        <dbReference type="ARBA" id="ARBA00004496"/>
    </source>
</evidence>
<dbReference type="InterPro" id="IPR013598">
    <property type="entry name" value="Exportin-1/Importin-b-like"/>
</dbReference>
<comment type="caution">
    <text evidence="13">The sequence shown here is derived from an EMBL/GenBank/DDBJ whole genome shotgun (WGS) entry which is preliminary data.</text>
</comment>
<dbReference type="GO" id="GO:0071528">
    <property type="term" value="P:tRNA re-export from nucleus"/>
    <property type="evidence" value="ECO:0007669"/>
    <property type="project" value="UniProtKB-UniRule"/>
</dbReference>
<dbReference type="InterPro" id="IPR011989">
    <property type="entry name" value="ARM-like"/>
</dbReference>
<keyword evidence="3 10" id="KW-0813">Transport</keyword>
<dbReference type="EMBL" id="QCYY01002532">
    <property type="protein sequence ID" value="ROT69688.1"/>
    <property type="molecule type" value="Genomic_DNA"/>
</dbReference>
<reference evidence="13 14" key="1">
    <citation type="submission" date="2018-04" db="EMBL/GenBank/DDBJ databases">
        <authorList>
            <person name="Zhang X."/>
            <person name="Yuan J."/>
            <person name="Li F."/>
            <person name="Xiang J."/>
        </authorList>
    </citation>
    <scope>NUCLEOTIDE SEQUENCE [LARGE SCALE GENOMIC DNA]</scope>
    <source>
        <tissue evidence="13">Muscle</tissue>
    </source>
</reference>
<keyword evidence="14" id="KW-1185">Reference proteome</keyword>
<dbReference type="InterPro" id="IPR040017">
    <property type="entry name" value="XPOT"/>
</dbReference>
<evidence type="ECO:0000313" key="14">
    <source>
        <dbReference type="Proteomes" id="UP000283509"/>
    </source>
</evidence>
<dbReference type="GO" id="GO:0016363">
    <property type="term" value="C:nuclear matrix"/>
    <property type="evidence" value="ECO:0007669"/>
    <property type="project" value="TreeGrafter"/>
</dbReference>
<dbReference type="Pfam" id="PF19282">
    <property type="entry name" value="Exportin-T"/>
    <property type="match status" value="1"/>
</dbReference>
<comment type="function">
    <text evidence="10">tRNA nucleus export receptor which facilitates tRNA translocation across the nuclear pore complex.</text>
</comment>
<feature type="domain" description="Exportin-1/Importin-beta-like" evidence="11">
    <location>
        <begin position="165"/>
        <end position="312"/>
    </location>
</feature>
<protein>
    <recommendedName>
        <fullName evidence="2 10">Exportin-T</fullName>
    </recommendedName>
    <alternativeName>
        <fullName evidence="8 10">Exportin(tRNA)</fullName>
    </alternativeName>
    <alternativeName>
        <fullName evidence="9 10">tRNA exportin</fullName>
    </alternativeName>
</protein>
<dbReference type="GO" id="GO:0000049">
    <property type="term" value="F:tRNA binding"/>
    <property type="evidence" value="ECO:0007669"/>
    <property type="project" value="UniProtKB-UniRule"/>
</dbReference>
<keyword evidence="5 10" id="KW-0820">tRNA-binding</keyword>
<dbReference type="AlphaFoldDB" id="A0A3R7M236"/>
<dbReference type="GO" id="GO:0005737">
    <property type="term" value="C:cytoplasm"/>
    <property type="evidence" value="ECO:0007669"/>
    <property type="project" value="UniProtKB-SubCell"/>
</dbReference>
<evidence type="ECO:0000256" key="3">
    <source>
        <dbReference type="ARBA" id="ARBA00022448"/>
    </source>
</evidence>
<proteinExistence type="inferred from homology"/>
<evidence type="ECO:0000259" key="11">
    <source>
        <dbReference type="Pfam" id="PF08389"/>
    </source>
</evidence>
<evidence type="ECO:0000259" key="12">
    <source>
        <dbReference type="Pfam" id="PF19282"/>
    </source>
</evidence>
<dbReference type="PANTHER" id="PTHR15952">
    <property type="entry name" value="EXPORTIN-T/LOS1"/>
    <property type="match status" value="1"/>
</dbReference>
<dbReference type="InterPro" id="IPR016024">
    <property type="entry name" value="ARM-type_fold"/>
</dbReference>
<dbReference type="GO" id="GO:0031267">
    <property type="term" value="F:small GTPase binding"/>
    <property type="evidence" value="ECO:0007669"/>
    <property type="project" value="InterPro"/>
</dbReference>
<dbReference type="Pfam" id="PF08389">
    <property type="entry name" value="Xpo1"/>
    <property type="match status" value="1"/>
</dbReference>
<evidence type="ECO:0000256" key="8">
    <source>
        <dbReference type="ARBA" id="ARBA00029784"/>
    </source>
</evidence>
<accession>A0A3R7M236</accession>
<dbReference type="Proteomes" id="UP000283509">
    <property type="component" value="Unassembled WGS sequence"/>
</dbReference>
<organism evidence="13 14">
    <name type="scientific">Penaeus vannamei</name>
    <name type="common">Whiteleg shrimp</name>
    <name type="synonym">Litopenaeus vannamei</name>
    <dbReference type="NCBI Taxonomy" id="6689"/>
    <lineage>
        <taxon>Eukaryota</taxon>
        <taxon>Metazoa</taxon>
        <taxon>Ecdysozoa</taxon>
        <taxon>Arthropoda</taxon>
        <taxon>Crustacea</taxon>
        <taxon>Multicrustacea</taxon>
        <taxon>Malacostraca</taxon>
        <taxon>Eumalacostraca</taxon>
        <taxon>Eucarida</taxon>
        <taxon>Decapoda</taxon>
        <taxon>Dendrobranchiata</taxon>
        <taxon>Penaeoidea</taxon>
        <taxon>Penaeidae</taxon>
        <taxon>Penaeus</taxon>
    </lineage>
</organism>
<dbReference type="GO" id="GO:0005643">
    <property type="term" value="C:nuclear pore"/>
    <property type="evidence" value="ECO:0007669"/>
    <property type="project" value="TreeGrafter"/>
</dbReference>
<dbReference type="STRING" id="6689.A0A3R7M236"/>
<evidence type="ECO:0000256" key="2">
    <source>
        <dbReference type="ARBA" id="ARBA00018928"/>
    </source>
</evidence>
<comment type="similarity">
    <text evidence="10">Belongs to the exportin family.</text>
</comment>